<evidence type="ECO:0000259" key="5">
    <source>
        <dbReference type="Pfam" id="PF26410"/>
    </source>
</evidence>
<comment type="catalytic activity">
    <reaction evidence="1">
        <text>Random hydrolysis of (1-&gt;4)-beta-D-mannosidic linkages in mannans, galactomannans and glucomannans.</text>
        <dbReference type="EC" id="3.2.1.78"/>
    </reaction>
</comment>
<evidence type="ECO:0000313" key="6">
    <source>
        <dbReference type="EMBL" id="MFD0988732.1"/>
    </source>
</evidence>
<evidence type="ECO:0000256" key="4">
    <source>
        <dbReference type="ARBA" id="ARBA00023295"/>
    </source>
</evidence>
<keyword evidence="7" id="KW-1185">Reference proteome</keyword>
<keyword evidence="3" id="KW-0378">Hydrolase</keyword>
<dbReference type="InterPro" id="IPR001547">
    <property type="entry name" value="Glyco_hydro_5"/>
</dbReference>
<gene>
    <name evidence="6" type="ORF">ACFQ1R_01370</name>
</gene>
<accession>A0ABW3JE24</accession>
<dbReference type="Proteomes" id="UP001597061">
    <property type="component" value="Unassembled WGS sequence"/>
</dbReference>
<name>A0ABW3JE24_9FLAO</name>
<evidence type="ECO:0000256" key="1">
    <source>
        <dbReference type="ARBA" id="ARBA00001678"/>
    </source>
</evidence>
<dbReference type="InterPro" id="IPR045053">
    <property type="entry name" value="MAN-like"/>
</dbReference>
<reference evidence="7" key="1">
    <citation type="journal article" date="2019" name="Int. J. Syst. Evol. Microbiol.">
        <title>The Global Catalogue of Microorganisms (GCM) 10K type strain sequencing project: providing services to taxonomists for standard genome sequencing and annotation.</title>
        <authorList>
            <consortium name="The Broad Institute Genomics Platform"/>
            <consortium name="The Broad Institute Genome Sequencing Center for Infectious Disease"/>
            <person name="Wu L."/>
            <person name="Ma J."/>
        </authorList>
    </citation>
    <scope>NUCLEOTIDE SEQUENCE [LARGE SCALE GENOMIC DNA]</scope>
    <source>
        <strain evidence="7">CCUG 62414</strain>
    </source>
</reference>
<dbReference type="Pfam" id="PF26410">
    <property type="entry name" value="GH5_mannosidase"/>
    <property type="match status" value="1"/>
</dbReference>
<dbReference type="PANTHER" id="PTHR31451:SF40">
    <property type="entry name" value="GLYCOSIDE HYDROLASE FAMILY 5 DOMAIN-CONTAINING PROTEIN"/>
    <property type="match status" value="1"/>
</dbReference>
<dbReference type="EMBL" id="JBHTJI010000001">
    <property type="protein sequence ID" value="MFD0988732.1"/>
    <property type="molecule type" value="Genomic_DNA"/>
</dbReference>
<evidence type="ECO:0000313" key="7">
    <source>
        <dbReference type="Proteomes" id="UP001597061"/>
    </source>
</evidence>
<sequence>MFIKVEGNQFLKANKPYNFIGTNFWYGAHLAAKQSGDRVRLLKELDTLQVHGITNLRIMAGSEGANHLPYSIPIAMQPECGVYNNDILEGLDFLLVEMQKRNMHAVVCLSNFWYWSGGLSQYLSWVTGENIPYPNDTDNWEKYMRFTAKFYTNNEAISAYLNHVKTIIMRVNSINNKPYFEDSTIMSWELANEPYAIQNQVEYLKWIENASVFIKKLAPNQLVTIGGEGNTPFPWFTNNNSLTDYCLGCLDYITIHIWIQNWEWYNPNKHDKTYKNALKKAENYINEHLAIANTLNKPVVLEEFGVSRDNAGYTKQTSVNNRDMYFKDIFNLLLESVKNNSNFVGCNFWAWGGFGNVNTPGTVSNNQMEFIGDPAHEPQGWYSVFESDTSTLQLIKHYNEALSKQNKSIL</sequence>
<protein>
    <recommendedName>
        <fullName evidence="2">mannan endo-1,4-beta-mannosidase</fullName>
        <ecNumber evidence="2">3.2.1.78</ecNumber>
    </recommendedName>
</protein>
<evidence type="ECO:0000256" key="2">
    <source>
        <dbReference type="ARBA" id="ARBA00012706"/>
    </source>
</evidence>
<dbReference type="SUPFAM" id="SSF51445">
    <property type="entry name" value="(Trans)glycosidases"/>
    <property type="match status" value="1"/>
</dbReference>
<evidence type="ECO:0000256" key="3">
    <source>
        <dbReference type="ARBA" id="ARBA00022801"/>
    </source>
</evidence>
<keyword evidence="4" id="KW-0326">Glycosidase</keyword>
<comment type="caution">
    <text evidence="6">The sequence shown here is derived from an EMBL/GenBank/DDBJ whole genome shotgun (WGS) entry which is preliminary data.</text>
</comment>
<dbReference type="EC" id="3.2.1.78" evidence="2"/>
<dbReference type="PANTHER" id="PTHR31451">
    <property type="match status" value="1"/>
</dbReference>
<dbReference type="InterPro" id="IPR017853">
    <property type="entry name" value="GH"/>
</dbReference>
<dbReference type="RefSeq" id="WP_379924302.1">
    <property type="nucleotide sequence ID" value="NZ_JBHTJI010000001.1"/>
</dbReference>
<proteinExistence type="predicted"/>
<organism evidence="6 7">
    <name type="scientific">Mariniflexile jejuense</name>
    <dbReference type="NCBI Taxonomy" id="1173582"/>
    <lineage>
        <taxon>Bacteria</taxon>
        <taxon>Pseudomonadati</taxon>
        <taxon>Bacteroidota</taxon>
        <taxon>Flavobacteriia</taxon>
        <taxon>Flavobacteriales</taxon>
        <taxon>Flavobacteriaceae</taxon>
        <taxon>Mariniflexile</taxon>
    </lineage>
</organism>
<feature type="domain" description="Glycoside hydrolase family 5" evidence="5">
    <location>
        <begin position="2"/>
        <end position="406"/>
    </location>
</feature>
<dbReference type="Gene3D" id="3.20.20.80">
    <property type="entry name" value="Glycosidases"/>
    <property type="match status" value="1"/>
</dbReference>